<evidence type="ECO:0000256" key="1">
    <source>
        <dbReference type="SAM" id="Phobius"/>
    </source>
</evidence>
<proteinExistence type="predicted"/>
<protein>
    <submittedName>
        <fullName evidence="2">Superinfection immunity protein</fullName>
    </submittedName>
</protein>
<dbReference type="RefSeq" id="WP_166077677.1">
    <property type="nucleotide sequence ID" value="NZ_JAAJBT010000006.1"/>
</dbReference>
<comment type="caution">
    <text evidence="2">The sequence shown here is derived from an EMBL/GenBank/DDBJ whole genome shotgun (WGS) entry which is preliminary data.</text>
</comment>
<evidence type="ECO:0000313" key="2">
    <source>
        <dbReference type="EMBL" id="NHM02557.1"/>
    </source>
</evidence>
<feature type="transmembrane region" description="Helical" evidence="1">
    <location>
        <begin position="70"/>
        <end position="91"/>
    </location>
</feature>
<reference evidence="2 3" key="1">
    <citation type="submission" date="2020-02" db="EMBL/GenBank/DDBJ databases">
        <authorList>
            <person name="Chen W.-M."/>
        </authorList>
    </citation>
    <scope>NUCLEOTIDE SEQUENCE [LARGE SCALE GENOMIC DNA]</scope>
    <source>
        <strain evidence="2 3">KDG-16</strain>
    </source>
</reference>
<gene>
    <name evidence="2" type="ORF">G4D72_10620</name>
</gene>
<keyword evidence="1" id="KW-0472">Membrane</keyword>
<name>A0ABX0I602_9FLAO</name>
<keyword evidence="3" id="KW-1185">Reference proteome</keyword>
<accession>A0ABX0I602</accession>
<dbReference type="InterPro" id="IPR016410">
    <property type="entry name" value="Phage_imm"/>
</dbReference>
<organism evidence="2 3">
    <name type="scientific">Flavobacterium difficile</name>
    <dbReference type="NCBI Taxonomy" id="2709659"/>
    <lineage>
        <taxon>Bacteria</taxon>
        <taxon>Pseudomonadati</taxon>
        <taxon>Bacteroidota</taxon>
        <taxon>Flavobacteriia</taxon>
        <taxon>Flavobacteriales</taxon>
        <taxon>Flavobacteriaceae</taxon>
        <taxon>Flavobacterium</taxon>
    </lineage>
</organism>
<feature type="transmembrane region" description="Helical" evidence="1">
    <location>
        <begin position="41"/>
        <end position="58"/>
    </location>
</feature>
<sequence length="106" mass="12312">MILTSKSQTIRLILIMLFFFNNNFAQQTGLPFENNKISVEKIMAGMVALAVYFIPTLISRDKIHFRFIFLFNALLGWTVIGWFISFLWALWAKSKNTTLLSEDIDD</sequence>
<dbReference type="EMBL" id="JAAJBT010000006">
    <property type="protein sequence ID" value="NHM02557.1"/>
    <property type="molecule type" value="Genomic_DNA"/>
</dbReference>
<dbReference type="Pfam" id="PF14373">
    <property type="entry name" value="Imm_superinfect"/>
    <property type="match status" value="1"/>
</dbReference>
<dbReference type="Proteomes" id="UP000800984">
    <property type="component" value="Unassembled WGS sequence"/>
</dbReference>
<evidence type="ECO:0000313" key="3">
    <source>
        <dbReference type="Proteomes" id="UP000800984"/>
    </source>
</evidence>
<keyword evidence="1" id="KW-1133">Transmembrane helix</keyword>
<keyword evidence="1" id="KW-0812">Transmembrane</keyword>